<comment type="caution">
    <text evidence="1">The sequence shown here is derived from an EMBL/GenBank/DDBJ whole genome shotgun (WGS) entry which is preliminary data.</text>
</comment>
<accession>A0A852T6G7</accession>
<organism evidence="1 2">
    <name type="scientific">Leifsonia soli</name>
    <dbReference type="NCBI Taxonomy" id="582665"/>
    <lineage>
        <taxon>Bacteria</taxon>
        <taxon>Bacillati</taxon>
        <taxon>Actinomycetota</taxon>
        <taxon>Actinomycetes</taxon>
        <taxon>Micrococcales</taxon>
        <taxon>Microbacteriaceae</taxon>
        <taxon>Leifsonia</taxon>
    </lineage>
</organism>
<protein>
    <submittedName>
        <fullName evidence="1">Uncharacterized protein</fullName>
    </submittedName>
</protein>
<reference evidence="1 2" key="1">
    <citation type="submission" date="2020-07" db="EMBL/GenBank/DDBJ databases">
        <title>Sequencing the genomes of 1000 actinobacteria strains.</title>
        <authorList>
            <person name="Klenk H.-P."/>
        </authorList>
    </citation>
    <scope>NUCLEOTIDE SEQUENCE [LARGE SCALE GENOMIC DNA]</scope>
    <source>
        <strain evidence="1 2">DSM 23871</strain>
    </source>
</reference>
<evidence type="ECO:0000313" key="1">
    <source>
        <dbReference type="EMBL" id="NYD76050.1"/>
    </source>
</evidence>
<dbReference type="AlphaFoldDB" id="A0A852T6G7"/>
<dbReference type="EMBL" id="JACCBJ010000001">
    <property type="protein sequence ID" value="NYD76050.1"/>
    <property type="molecule type" value="Genomic_DNA"/>
</dbReference>
<sequence>MTQIDGSQTRMGDQSTRRGAQQFAATLISDRILEVRVERTVWCWRNDWVDMIRAGIPA</sequence>
<keyword evidence="2" id="KW-1185">Reference proteome</keyword>
<dbReference type="RefSeq" id="WP_179457802.1">
    <property type="nucleotide sequence ID" value="NZ_BAAAPX010000001.1"/>
</dbReference>
<evidence type="ECO:0000313" key="2">
    <source>
        <dbReference type="Proteomes" id="UP000589620"/>
    </source>
</evidence>
<name>A0A852T6G7_9MICO</name>
<gene>
    <name evidence="1" type="ORF">BJ963_003569</name>
</gene>
<proteinExistence type="predicted"/>
<dbReference type="Proteomes" id="UP000589620">
    <property type="component" value="Unassembled WGS sequence"/>
</dbReference>